<comment type="similarity">
    <text evidence="1">Belongs to the glycosyl hydrolase 57 family.</text>
</comment>
<dbReference type="InterPro" id="IPR052046">
    <property type="entry name" value="GH57_Enzymes"/>
</dbReference>
<dbReference type="InterPro" id="IPR004300">
    <property type="entry name" value="Glyco_hydro_57_N"/>
</dbReference>
<evidence type="ECO:0000313" key="5">
    <source>
        <dbReference type="Proteomes" id="UP000178106"/>
    </source>
</evidence>
<sequence length="443" mass="51919">MASVCFYFQVHQPYRIKRYRIFDVGHDHEYFNDHSDKDINNEKILHKVANKCYLPTNALMLELLNKHPEFKISYSLSGVFLDQIEQFSPETLKSFQDLVKTGRVEILDETYYHSLSFLYSKEEFVKQVEMHRAKVKKLFGVTPTSFRNTELIYNNELAKFIEDMGYKAIIAEGAEHILGWRSPNFLYRSPNTTKIKTLLKNFKLSDDIAFRFSSRDWAEWPLSAEKFAAWVNQVNGNGNVVNLFMDYETFGEHQWEDTGIFHFLRALPGEILKHPDNDFVTPTEAAERYPVMGEFDAHNFVSWADVERDLSAWLSNGMQHEAINNIYALEADVLASKDAKIIEDWRKLQTSDHFYYMCTKWFADGDVHKYFNPYDTPYEAFIAYNNVLHDLKLRIESRRADINVRKTVSVKKKVVTVKKPAVSRRRTVAKIPAPRKMTPKKKR</sequence>
<evidence type="ECO:0000313" key="4">
    <source>
        <dbReference type="EMBL" id="OGZ17396.1"/>
    </source>
</evidence>
<organism evidence="4 5">
    <name type="scientific">Candidatus Lloydbacteria bacterium RIFOXYC12_FULL_46_25</name>
    <dbReference type="NCBI Taxonomy" id="1798670"/>
    <lineage>
        <taxon>Bacteria</taxon>
        <taxon>Candidatus Lloydiibacteriota</taxon>
    </lineage>
</organism>
<evidence type="ECO:0000256" key="1">
    <source>
        <dbReference type="ARBA" id="ARBA00006821"/>
    </source>
</evidence>
<dbReference type="PANTHER" id="PTHR36306:SF1">
    <property type="entry name" value="ALPHA-AMYLASE-RELATED"/>
    <property type="match status" value="1"/>
</dbReference>
<name>A0A1G2DV35_9BACT</name>
<accession>A0A1G2DV35</accession>
<dbReference type="Proteomes" id="UP000178106">
    <property type="component" value="Unassembled WGS sequence"/>
</dbReference>
<evidence type="ECO:0000259" key="3">
    <source>
        <dbReference type="Pfam" id="PF03065"/>
    </source>
</evidence>
<dbReference type="GO" id="GO:0003824">
    <property type="term" value="F:catalytic activity"/>
    <property type="evidence" value="ECO:0007669"/>
    <property type="project" value="InterPro"/>
</dbReference>
<gene>
    <name evidence="4" type="ORF">A2494_04220</name>
</gene>
<comment type="caution">
    <text evidence="4">The sequence shown here is derived from an EMBL/GenBank/DDBJ whole genome shotgun (WGS) entry which is preliminary data.</text>
</comment>
<evidence type="ECO:0000256" key="2">
    <source>
        <dbReference type="ARBA" id="ARBA00023277"/>
    </source>
</evidence>
<proteinExistence type="inferred from homology"/>
<dbReference type="EMBL" id="MHLU01000137">
    <property type="protein sequence ID" value="OGZ17396.1"/>
    <property type="molecule type" value="Genomic_DNA"/>
</dbReference>
<keyword evidence="2" id="KW-0119">Carbohydrate metabolism</keyword>
<reference evidence="4 5" key="1">
    <citation type="journal article" date="2016" name="Nat. Commun.">
        <title>Thousands of microbial genomes shed light on interconnected biogeochemical processes in an aquifer system.</title>
        <authorList>
            <person name="Anantharaman K."/>
            <person name="Brown C.T."/>
            <person name="Hug L.A."/>
            <person name="Sharon I."/>
            <person name="Castelle C.J."/>
            <person name="Probst A.J."/>
            <person name="Thomas B.C."/>
            <person name="Singh A."/>
            <person name="Wilkins M.J."/>
            <person name="Karaoz U."/>
            <person name="Brodie E.L."/>
            <person name="Williams K.H."/>
            <person name="Hubbard S.S."/>
            <person name="Banfield J.F."/>
        </authorList>
    </citation>
    <scope>NUCLEOTIDE SEQUENCE [LARGE SCALE GENOMIC DNA]</scope>
</reference>
<dbReference type="SUPFAM" id="SSF88713">
    <property type="entry name" value="Glycoside hydrolase/deacetylase"/>
    <property type="match status" value="1"/>
</dbReference>
<feature type="domain" description="Glycoside hydrolase family 57 N-terminal" evidence="3">
    <location>
        <begin position="6"/>
        <end position="291"/>
    </location>
</feature>
<protein>
    <submittedName>
        <fullName evidence="4">Alpha-amylase</fullName>
    </submittedName>
</protein>
<dbReference type="CDD" id="cd10795">
    <property type="entry name" value="GH57N_MJA1_like"/>
    <property type="match status" value="1"/>
</dbReference>
<dbReference type="GO" id="GO:0005975">
    <property type="term" value="P:carbohydrate metabolic process"/>
    <property type="evidence" value="ECO:0007669"/>
    <property type="project" value="InterPro"/>
</dbReference>
<dbReference type="PANTHER" id="PTHR36306">
    <property type="entry name" value="ALPHA-AMYLASE-RELATED-RELATED"/>
    <property type="match status" value="1"/>
</dbReference>
<dbReference type="AlphaFoldDB" id="A0A1G2DV35"/>
<dbReference type="Pfam" id="PF03065">
    <property type="entry name" value="Glyco_hydro_57"/>
    <property type="match status" value="1"/>
</dbReference>
<dbReference type="Gene3D" id="3.20.110.20">
    <property type="match status" value="1"/>
</dbReference>
<dbReference type="InterPro" id="IPR011330">
    <property type="entry name" value="Glyco_hydro/deAcase_b/a-brl"/>
</dbReference>